<dbReference type="AlphaFoldDB" id="A0A2N5X8J2"/>
<dbReference type="InterPro" id="IPR029063">
    <property type="entry name" value="SAM-dependent_MTases_sf"/>
</dbReference>
<dbReference type="Gene3D" id="3.40.50.150">
    <property type="entry name" value="Vaccinia Virus protein VP39"/>
    <property type="match status" value="1"/>
</dbReference>
<dbReference type="CDD" id="cd02440">
    <property type="entry name" value="AdoMet_MTases"/>
    <property type="match status" value="1"/>
</dbReference>
<feature type="domain" description="Methyltransferase" evidence="1">
    <location>
        <begin position="65"/>
        <end position="152"/>
    </location>
</feature>
<dbReference type="PANTHER" id="PTHR42912:SF45">
    <property type="entry name" value="23S RRNA (GUANINE(745)-N(1))-METHYLTRANSFERASE"/>
    <property type="match status" value="1"/>
</dbReference>
<accession>A0A2N5X8J2</accession>
<evidence type="ECO:0000313" key="2">
    <source>
        <dbReference type="EMBL" id="PLW70807.1"/>
    </source>
</evidence>
<comment type="caution">
    <text evidence="2">The sequence shown here is derived from an EMBL/GenBank/DDBJ whole genome shotgun (WGS) entry which is preliminary data.</text>
</comment>
<evidence type="ECO:0000313" key="3">
    <source>
        <dbReference type="Proteomes" id="UP000235005"/>
    </source>
</evidence>
<sequence length="331" mass="34951">MHTGSDGLSNAAEAQGTSSGWDVYWQGMRGNPAHKEGGTHQAPLQQLWRELFSDSRYATGQPRCLELACGSGAVSAQAAAVSPALALTCTDVSASALQLAGASLPGATLVVADAGKLPFRPQSFELVFSQFGVEYAGTAAMQEAASMVAPGGQLALVVHMADGAIYREYAVNLEAVEALRDAEVLSLARGAFVAGYALNGGTGSVAAFKAAEQAFQPAVRSLEAIFRRYGEAVADGLPRQLYRDIAHMYPRMSAYQPQDIFSWLDTMATELDAYEVRLTSMLNSAMDEASVQAFTAACAGSGLTVQRREVLQMGEPESPSGWLLVLERVAA</sequence>
<dbReference type="Pfam" id="PF13649">
    <property type="entry name" value="Methyltransf_25"/>
    <property type="match status" value="1"/>
</dbReference>
<dbReference type="InterPro" id="IPR050508">
    <property type="entry name" value="Methyltransf_Superfamily"/>
</dbReference>
<dbReference type="SUPFAM" id="SSF53335">
    <property type="entry name" value="S-adenosyl-L-methionine-dependent methyltransferases"/>
    <property type="match status" value="1"/>
</dbReference>
<organism evidence="2 3">
    <name type="scientific">Pseudohalioglobus lutimaris</name>
    <dbReference type="NCBI Taxonomy" id="1737061"/>
    <lineage>
        <taxon>Bacteria</taxon>
        <taxon>Pseudomonadati</taxon>
        <taxon>Pseudomonadota</taxon>
        <taxon>Gammaproteobacteria</taxon>
        <taxon>Cellvibrionales</taxon>
        <taxon>Halieaceae</taxon>
        <taxon>Pseudohalioglobus</taxon>
    </lineage>
</organism>
<dbReference type="GO" id="GO:0008168">
    <property type="term" value="F:methyltransferase activity"/>
    <property type="evidence" value="ECO:0007669"/>
    <property type="project" value="TreeGrafter"/>
</dbReference>
<name>A0A2N5X8J2_9GAMM</name>
<dbReference type="Proteomes" id="UP000235005">
    <property type="component" value="Unassembled WGS sequence"/>
</dbReference>
<proteinExistence type="predicted"/>
<dbReference type="EMBL" id="PKUS01000001">
    <property type="protein sequence ID" value="PLW70807.1"/>
    <property type="molecule type" value="Genomic_DNA"/>
</dbReference>
<reference evidence="2 3" key="1">
    <citation type="submission" date="2018-01" db="EMBL/GenBank/DDBJ databases">
        <title>The draft genome sequence of Halioglobus lutimaris HF004.</title>
        <authorList>
            <person name="Du Z.-J."/>
            <person name="Shi M.-J."/>
        </authorList>
    </citation>
    <scope>NUCLEOTIDE SEQUENCE [LARGE SCALE GENOMIC DNA]</scope>
    <source>
        <strain evidence="2 3">HF004</strain>
    </source>
</reference>
<protein>
    <recommendedName>
        <fullName evidence="1">Methyltransferase domain-containing protein</fullName>
    </recommendedName>
</protein>
<evidence type="ECO:0000259" key="1">
    <source>
        <dbReference type="Pfam" id="PF13649"/>
    </source>
</evidence>
<dbReference type="InterPro" id="IPR041698">
    <property type="entry name" value="Methyltransf_25"/>
</dbReference>
<keyword evidence="3" id="KW-1185">Reference proteome</keyword>
<dbReference type="OrthoDB" id="5974463at2"/>
<gene>
    <name evidence="2" type="ORF">C0039_01360</name>
</gene>
<dbReference type="PANTHER" id="PTHR42912">
    <property type="entry name" value="METHYLTRANSFERASE"/>
    <property type="match status" value="1"/>
</dbReference>